<organism evidence="2 3">
    <name type="scientific">Puccinia sorghi</name>
    <dbReference type="NCBI Taxonomy" id="27349"/>
    <lineage>
        <taxon>Eukaryota</taxon>
        <taxon>Fungi</taxon>
        <taxon>Dikarya</taxon>
        <taxon>Basidiomycota</taxon>
        <taxon>Pucciniomycotina</taxon>
        <taxon>Pucciniomycetes</taxon>
        <taxon>Pucciniales</taxon>
        <taxon>Pucciniaceae</taxon>
        <taxon>Puccinia</taxon>
    </lineage>
</organism>
<evidence type="ECO:0000313" key="3">
    <source>
        <dbReference type="Proteomes" id="UP000037035"/>
    </source>
</evidence>
<evidence type="ECO:0000313" key="2">
    <source>
        <dbReference type="EMBL" id="KNZ48186.1"/>
    </source>
</evidence>
<dbReference type="STRING" id="27349.A0A0L6UI14"/>
<dbReference type="VEuPathDB" id="FungiDB:VP01_584g5"/>
<protein>
    <submittedName>
        <fullName evidence="2">Uncharacterized protein</fullName>
    </submittedName>
</protein>
<proteinExistence type="predicted"/>
<dbReference type="Proteomes" id="UP000037035">
    <property type="component" value="Unassembled WGS sequence"/>
</dbReference>
<name>A0A0L6UI14_9BASI</name>
<dbReference type="PANTHER" id="PTHR31912:SF34">
    <property type="entry name" value="NOTOCHORD-RELATED PROTEIN"/>
    <property type="match status" value="1"/>
</dbReference>
<feature type="compositionally biased region" description="Polar residues" evidence="1">
    <location>
        <begin position="964"/>
        <end position="989"/>
    </location>
</feature>
<comment type="caution">
    <text evidence="2">The sequence shown here is derived from an EMBL/GenBank/DDBJ whole genome shotgun (WGS) entry which is preliminary data.</text>
</comment>
<accession>A0A0L6UI14</accession>
<dbReference type="OrthoDB" id="2504327at2759"/>
<gene>
    <name evidence="2" type="ORF">VP01_584g5</name>
</gene>
<keyword evidence="3" id="KW-1185">Reference proteome</keyword>
<sequence>MEIPGFETIEAHQGPPKFKCIICGSKSGSKLENVRKHLATSDNDWLPTGPQPGSNLALSPKGGLISDWYPFPNKEYVVATMLLGHLHSILSRSTYDRVRSVFTIYHVALPHWDTVRNMRNFLRSMINLEVHENLSVLNNKTYYIGLKKIIGHELANPYVVKHLEFYPHDPKGRDINALYHSQKWREDLSREFRPQMVVSNGKHFYIYEPVALSWVDMPIVIPIFFYRLNGILVSKCIRPKYKANDSSRNNSESREFSIYIPGSLLYEHEDLFEIPVSDFSLIYSEIVTYNGSSFVEKSGYKILAINEGNGFDIIPIPNPWRIRANGKIIRHVPITLYADDTSGNKSKRWNKHVSFCFTLSGLSPKMTNMDYNCHFIGTSNVAGPLELAEPMVQELNELATEGCVGYDYSLKQEVLFMTIPLCLLADSPMVSEFTNTPIPGSSNNPCRICHLNCPQGDARSTMTYLQQFFGPELPERRKWSEAISRTKELWEISQEKNNQEFERKHKEYGLSDKINFELIGLKNKRYDESLTCGPTWNTRWWAFKCEGLNAAPIQPKYMVAHYGSFIGKEYRMVLQAAPFVMVPLMKSDMKQIWESLCVIGSMSLQTHIHNMDIFIDKLEGHIRTFMFHIVKMSGRWANKPKFHMLLHLPDSIRRFGPANLFATEKFESYNGVIRNSSIHSNRQSPGRDLANSFSYYQLFRSLVSGTMLLDQTRGCYFQSSSQVREYFDNNPIIQKSLGYNSSQIIISELFPRLHGNQGKKDPNQVIPKFFKTYYPTSETFRVNAIKISSEDVIRDGYFVLLASGSDNPHSGHIAYVLSMWQVSSNSFFIQMQKCSKIGIQQDNKMTIIEKETITTYAPARDILCCVNVQHNCFVGQCPVVEVTIPHQGRKEGSNITYQIIHKEINSYLLNSCSHHLPDIHQNLSEKIIKTHITKEKMMAALIEGNQIWQNEIFAVEANKKMPTRPQTQQTKGKGKSSTAQSITTPSGTEKSYIAHSIATPQEPKKMTNYYKQYSQVLTLPGQGNQNYNSRGQSLMVSPGAFQYNYYDPHAQAPPGTSWQESMPVTAPTT</sequence>
<feature type="region of interest" description="Disordered" evidence="1">
    <location>
        <begin position="958"/>
        <end position="990"/>
    </location>
</feature>
<dbReference type="AlphaFoldDB" id="A0A0L6UI14"/>
<evidence type="ECO:0000256" key="1">
    <source>
        <dbReference type="SAM" id="MobiDB-lite"/>
    </source>
</evidence>
<dbReference type="EMBL" id="LAVV01011107">
    <property type="protein sequence ID" value="KNZ48186.1"/>
    <property type="molecule type" value="Genomic_DNA"/>
</dbReference>
<reference evidence="2 3" key="1">
    <citation type="submission" date="2015-08" db="EMBL/GenBank/DDBJ databases">
        <title>Next Generation Sequencing and Analysis of the Genome of Puccinia sorghi L Schw, the Causal Agent of Maize Common Rust.</title>
        <authorList>
            <person name="Rochi L."/>
            <person name="Burguener G."/>
            <person name="Darino M."/>
            <person name="Turjanski A."/>
            <person name="Kreff E."/>
            <person name="Dieguez M.J."/>
            <person name="Sacco F."/>
        </authorList>
    </citation>
    <scope>NUCLEOTIDE SEQUENCE [LARGE SCALE GENOMIC DNA]</scope>
    <source>
        <strain evidence="2 3">RO10H11247</strain>
    </source>
</reference>
<dbReference type="PANTHER" id="PTHR31912">
    <property type="entry name" value="IP13529P"/>
    <property type="match status" value="1"/>
</dbReference>